<evidence type="ECO:0000313" key="4">
    <source>
        <dbReference type="Proteomes" id="UP000294003"/>
    </source>
</evidence>
<feature type="signal peptide" evidence="1">
    <location>
        <begin position="1"/>
        <end position="21"/>
    </location>
</feature>
<proteinExistence type="predicted"/>
<accession>A0ABY0HEZ7</accession>
<dbReference type="EMBL" id="QJNS01000034">
    <property type="protein sequence ID" value="RYO91940.1"/>
    <property type="molecule type" value="Genomic_DNA"/>
</dbReference>
<dbReference type="InterPro" id="IPR024655">
    <property type="entry name" value="Asl1_glyco_hydro_catalytic"/>
</dbReference>
<keyword evidence="4" id="KW-1185">Reference proteome</keyword>
<comment type="caution">
    <text evidence="3">The sequence shown here is derived from an EMBL/GenBank/DDBJ whole genome shotgun (WGS) entry which is preliminary data.</text>
</comment>
<keyword evidence="1" id="KW-0732">Signal</keyword>
<feature type="chain" id="PRO_5045738353" description="Asl1-like glycosyl hydrolase catalytic domain-containing protein" evidence="1">
    <location>
        <begin position="22"/>
        <end position="291"/>
    </location>
</feature>
<evidence type="ECO:0000256" key="1">
    <source>
        <dbReference type="SAM" id="SignalP"/>
    </source>
</evidence>
<evidence type="ECO:0000259" key="2">
    <source>
        <dbReference type="Pfam" id="PF11790"/>
    </source>
</evidence>
<sequence>MKFLQSVCLAASLLLASSTVAAPVAKRQNVGARKRIALWEWTLTRDYPSYPGIQETAASMGSSSELASVMNWESWTPTEVPLAHAPMVRTPMQLVGDAWSQITGTLRNQQQSGVAPLVHFYNEPERQGIAPAEAASVWRNSMLPLRALFGARLVGPAPASDPTGTQWLREFMSHLGDGEKPDYTGVHFYTSQWTLSSEEVGYAQDYIRGRRDEYGLDVVVSEIASTNRDYNEADYFTRSMARWMDGESWVHQYGFFGMSREPADGFVSPAAQLLDINGHWTPLGRFIAGLE</sequence>
<name>A0ABY0HEZ7_9PEZI</name>
<organism evidence="3 4">
    <name type="scientific">Monosporascus cannonballus</name>
    <dbReference type="NCBI Taxonomy" id="155416"/>
    <lineage>
        <taxon>Eukaryota</taxon>
        <taxon>Fungi</taxon>
        <taxon>Dikarya</taxon>
        <taxon>Ascomycota</taxon>
        <taxon>Pezizomycotina</taxon>
        <taxon>Sordariomycetes</taxon>
        <taxon>Xylariomycetidae</taxon>
        <taxon>Xylariales</taxon>
        <taxon>Xylariales incertae sedis</taxon>
        <taxon>Monosporascus</taxon>
    </lineage>
</organism>
<evidence type="ECO:0000313" key="3">
    <source>
        <dbReference type="EMBL" id="RYO91940.1"/>
    </source>
</evidence>
<dbReference type="Proteomes" id="UP000294003">
    <property type="component" value="Unassembled WGS sequence"/>
</dbReference>
<protein>
    <recommendedName>
        <fullName evidence="2">Asl1-like glycosyl hydrolase catalytic domain-containing protein</fullName>
    </recommendedName>
</protein>
<dbReference type="InterPro" id="IPR017853">
    <property type="entry name" value="GH"/>
</dbReference>
<feature type="domain" description="Asl1-like glycosyl hydrolase catalytic" evidence="2">
    <location>
        <begin position="59"/>
        <end position="285"/>
    </location>
</feature>
<dbReference type="InterPro" id="IPR053183">
    <property type="entry name" value="ASL1"/>
</dbReference>
<gene>
    <name evidence="3" type="ORF">DL762_001878</name>
</gene>
<dbReference type="Pfam" id="PF11790">
    <property type="entry name" value="Glyco_hydro_cc"/>
    <property type="match status" value="1"/>
</dbReference>
<dbReference type="SUPFAM" id="SSF51445">
    <property type="entry name" value="(Trans)glycosidases"/>
    <property type="match status" value="1"/>
</dbReference>
<reference evidence="3 4" key="1">
    <citation type="submission" date="2018-06" db="EMBL/GenBank/DDBJ databases">
        <title>Complete Genomes of Monosporascus.</title>
        <authorList>
            <person name="Robinson A.J."/>
            <person name="Natvig D.O."/>
        </authorList>
    </citation>
    <scope>NUCLEOTIDE SEQUENCE [LARGE SCALE GENOMIC DNA]</scope>
    <source>
        <strain evidence="3 4">CBS 609.92</strain>
    </source>
</reference>
<dbReference type="Gene3D" id="3.20.20.80">
    <property type="entry name" value="Glycosidases"/>
    <property type="match status" value="1"/>
</dbReference>
<dbReference type="PANTHER" id="PTHR34154:SF3">
    <property type="entry name" value="ALKALI-SENSITIVE LINKAGE PROTEIN 1"/>
    <property type="match status" value="1"/>
</dbReference>
<dbReference type="PANTHER" id="PTHR34154">
    <property type="entry name" value="ALKALI-SENSITIVE LINKAGE PROTEIN 1"/>
    <property type="match status" value="1"/>
</dbReference>